<organism evidence="2 3">
    <name type="scientific">Immersiella caudata</name>
    <dbReference type="NCBI Taxonomy" id="314043"/>
    <lineage>
        <taxon>Eukaryota</taxon>
        <taxon>Fungi</taxon>
        <taxon>Dikarya</taxon>
        <taxon>Ascomycota</taxon>
        <taxon>Pezizomycotina</taxon>
        <taxon>Sordariomycetes</taxon>
        <taxon>Sordariomycetidae</taxon>
        <taxon>Sordariales</taxon>
        <taxon>Lasiosphaeriaceae</taxon>
        <taxon>Immersiella</taxon>
    </lineage>
</organism>
<reference evidence="2" key="1">
    <citation type="submission" date="2023-06" db="EMBL/GenBank/DDBJ databases">
        <title>Genome-scale phylogeny and comparative genomics of the fungal order Sordariales.</title>
        <authorList>
            <consortium name="Lawrence Berkeley National Laboratory"/>
            <person name="Hensen N."/>
            <person name="Bonometti L."/>
            <person name="Westerberg I."/>
            <person name="Brannstrom I.O."/>
            <person name="Guillou S."/>
            <person name="Cros-Aarteil S."/>
            <person name="Calhoun S."/>
            <person name="Haridas S."/>
            <person name="Kuo A."/>
            <person name="Mondo S."/>
            <person name="Pangilinan J."/>
            <person name="Riley R."/>
            <person name="Labutti K."/>
            <person name="Andreopoulos B."/>
            <person name="Lipzen A."/>
            <person name="Chen C."/>
            <person name="Yanf M."/>
            <person name="Daum C."/>
            <person name="Ng V."/>
            <person name="Clum A."/>
            <person name="Steindorff A."/>
            <person name="Ohm R."/>
            <person name="Martin F."/>
            <person name="Silar P."/>
            <person name="Natvig D."/>
            <person name="Lalanne C."/>
            <person name="Gautier V."/>
            <person name="Ament-Velasquez S.L."/>
            <person name="Kruys A."/>
            <person name="Hutchinson M.I."/>
            <person name="Powell A.J."/>
            <person name="Barry K."/>
            <person name="Miller A.N."/>
            <person name="Grigoriev I.V."/>
            <person name="Debuchy R."/>
            <person name="Gladieux P."/>
            <person name="Thoren M.H."/>
            <person name="Johannesson H."/>
        </authorList>
    </citation>
    <scope>NUCLEOTIDE SEQUENCE</scope>
    <source>
        <strain evidence="2">CBS 606.72</strain>
    </source>
</reference>
<dbReference type="Proteomes" id="UP001175000">
    <property type="component" value="Unassembled WGS sequence"/>
</dbReference>
<name>A0AA40CDU9_9PEZI</name>
<keyword evidence="3" id="KW-1185">Reference proteome</keyword>
<gene>
    <name evidence="2" type="ORF">B0T14DRAFT_82044</name>
</gene>
<evidence type="ECO:0000313" key="3">
    <source>
        <dbReference type="Proteomes" id="UP001175000"/>
    </source>
</evidence>
<evidence type="ECO:0000256" key="1">
    <source>
        <dbReference type="SAM" id="MobiDB-lite"/>
    </source>
</evidence>
<dbReference type="AlphaFoldDB" id="A0AA40CDU9"/>
<evidence type="ECO:0000313" key="2">
    <source>
        <dbReference type="EMBL" id="KAK0633773.1"/>
    </source>
</evidence>
<feature type="region of interest" description="Disordered" evidence="1">
    <location>
        <begin position="19"/>
        <end position="75"/>
    </location>
</feature>
<proteinExistence type="predicted"/>
<dbReference type="EMBL" id="JAULSU010000001">
    <property type="protein sequence ID" value="KAK0633773.1"/>
    <property type="molecule type" value="Genomic_DNA"/>
</dbReference>
<comment type="caution">
    <text evidence="2">The sequence shown here is derived from an EMBL/GenBank/DDBJ whole genome shotgun (WGS) entry which is preliminary data.</text>
</comment>
<feature type="compositionally biased region" description="Polar residues" evidence="1">
    <location>
        <begin position="26"/>
        <end position="42"/>
    </location>
</feature>
<protein>
    <submittedName>
        <fullName evidence="2">Uncharacterized protein</fullName>
    </submittedName>
</protein>
<accession>A0AA40CDU9</accession>
<sequence>MFDNTSKRLSLARSLKQNCLGRSGAPPSSQANANATIQTPSAPQGHPPNGDHRSRRSKVRPGAKPGPSYRELPRWLTAQHMASRRRTGKSRKLGAQKFSALSRAARFILTWL</sequence>